<dbReference type="AlphaFoldDB" id="A0AAN9LN12"/>
<name>A0AAN9LN12_CANGL</name>
<evidence type="ECO:0000313" key="1">
    <source>
        <dbReference type="EMBL" id="KAK7338636.1"/>
    </source>
</evidence>
<accession>A0AAN9LN12</accession>
<comment type="caution">
    <text evidence="1">The sequence shown here is derived from an EMBL/GenBank/DDBJ whole genome shotgun (WGS) entry which is preliminary data.</text>
</comment>
<proteinExistence type="predicted"/>
<dbReference type="Proteomes" id="UP001367508">
    <property type="component" value="Unassembled WGS sequence"/>
</dbReference>
<sequence length="133" mass="15327">MISHFDRKGLLQKDNCDSTLHRKVPMQRCMLMGVFPHTTHQRKLQLGRHTRINSNWAMGQLLPKVNCLPFNQVVPMGPHTTHQRKLQLGRHTRINSNWAMGQLLPKVNCLPFNQVVPMGPKSGTRKEEEEVES</sequence>
<evidence type="ECO:0000313" key="2">
    <source>
        <dbReference type="Proteomes" id="UP001367508"/>
    </source>
</evidence>
<dbReference type="EMBL" id="JAYMYQ010000004">
    <property type="protein sequence ID" value="KAK7338636.1"/>
    <property type="molecule type" value="Genomic_DNA"/>
</dbReference>
<reference evidence="1 2" key="1">
    <citation type="submission" date="2024-01" db="EMBL/GenBank/DDBJ databases">
        <title>The genomes of 5 underutilized Papilionoideae crops provide insights into root nodulation and disease resistanc.</title>
        <authorList>
            <person name="Jiang F."/>
        </authorList>
    </citation>
    <scope>NUCLEOTIDE SEQUENCE [LARGE SCALE GENOMIC DNA]</scope>
    <source>
        <strain evidence="1">LVBAO_FW01</strain>
        <tissue evidence="1">Leaves</tissue>
    </source>
</reference>
<protein>
    <submittedName>
        <fullName evidence="1">Uncharacterized protein</fullName>
    </submittedName>
</protein>
<gene>
    <name evidence="1" type="ORF">VNO77_19258</name>
</gene>
<organism evidence="1 2">
    <name type="scientific">Canavalia gladiata</name>
    <name type="common">Sword bean</name>
    <name type="synonym">Dolichos gladiatus</name>
    <dbReference type="NCBI Taxonomy" id="3824"/>
    <lineage>
        <taxon>Eukaryota</taxon>
        <taxon>Viridiplantae</taxon>
        <taxon>Streptophyta</taxon>
        <taxon>Embryophyta</taxon>
        <taxon>Tracheophyta</taxon>
        <taxon>Spermatophyta</taxon>
        <taxon>Magnoliopsida</taxon>
        <taxon>eudicotyledons</taxon>
        <taxon>Gunneridae</taxon>
        <taxon>Pentapetalae</taxon>
        <taxon>rosids</taxon>
        <taxon>fabids</taxon>
        <taxon>Fabales</taxon>
        <taxon>Fabaceae</taxon>
        <taxon>Papilionoideae</taxon>
        <taxon>50 kb inversion clade</taxon>
        <taxon>NPAAA clade</taxon>
        <taxon>indigoferoid/millettioid clade</taxon>
        <taxon>Phaseoleae</taxon>
        <taxon>Canavalia</taxon>
    </lineage>
</organism>
<keyword evidence="2" id="KW-1185">Reference proteome</keyword>